<reference evidence="1" key="1">
    <citation type="journal article" date="2023" name="Science">
        <title>Genome structures resolve the early diversification of teleost fishes.</title>
        <authorList>
            <person name="Parey E."/>
            <person name="Louis A."/>
            <person name="Montfort J."/>
            <person name="Bouchez O."/>
            <person name="Roques C."/>
            <person name="Iampietro C."/>
            <person name="Lluch J."/>
            <person name="Castinel A."/>
            <person name="Donnadieu C."/>
            <person name="Desvignes T."/>
            <person name="Floi Bucao C."/>
            <person name="Jouanno E."/>
            <person name="Wen M."/>
            <person name="Mejri S."/>
            <person name="Dirks R."/>
            <person name="Jansen H."/>
            <person name="Henkel C."/>
            <person name="Chen W.J."/>
            <person name="Zahm M."/>
            <person name="Cabau C."/>
            <person name="Klopp C."/>
            <person name="Thompson A.W."/>
            <person name="Robinson-Rechavi M."/>
            <person name="Braasch I."/>
            <person name="Lecointre G."/>
            <person name="Bobe J."/>
            <person name="Postlethwait J.H."/>
            <person name="Berthelot C."/>
            <person name="Roest Crollius H."/>
            <person name="Guiguen Y."/>
        </authorList>
    </citation>
    <scope>NUCLEOTIDE SEQUENCE</scope>
    <source>
        <strain evidence="1">NC1722</strain>
    </source>
</reference>
<dbReference type="AlphaFoldDB" id="A0AAD7TAC2"/>
<dbReference type="EMBL" id="JAINUG010000005">
    <property type="protein sequence ID" value="KAJ8416902.1"/>
    <property type="molecule type" value="Genomic_DNA"/>
</dbReference>
<protein>
    <submittedName>
        <fullName evidence="1">Uncharacterized protein</fullName>
    </submittedName>
</protein>
<accession>A0AAD7TAC2</accession>
<proteinExistence type="predicted"/>
<organism evidence="1 2">
    <name type="scientific">Aldrovandia affinis</name>
    <dbReference type="NCBI Taxonomy" id="143900"/>
    <lineage>
        <taxon>Eukaryota</taxon>
        <taxon>Metazoa</taxon>
        <taxon>Chordata</taxon>
        <taxon>Craniata</taxon>
        <taxon>Vertebrata</taxon>
        <taxon>Euteleostomi</taxon>
        <taxon>Actinopterygii</taxon>
        <taxon>Neopterygii</taxon>
        <taxon>Teleostei</taxon>
        <taxon>Notacanthiformes</taxon>
        <taxon>Halosauridae</taxon>
        <taxon>Aldrovandia</taxon>
    </lineage>
</organism>
<evidence type="ECO:0000313" key="2">
    <source>
        <dbReference type="Proteomes" id="UP001221898"/>
    </source>
</evidence>
<sequence length="84" mass="9595">MCLPNEVSLLTTHSDTYLLRTALYRYIYLQCSPLSEITLKRDFFAKRVHGWPLNCCLTSTRSVTGRMVSMVAVEGHMGVPWLSK</sequence>
<dbReference type="Proteomes" id="UP001221898">
    <property type="component" value="Unassembled WGS sequence"/>
</dbReference>
<comment type="caution">
    <text evidence="1">The sequence shown here is derived from an EMBL/GenBank/DDBJ whole genome shotgun (WGS) entry which is preliminary data.</text>
</comment>
<name>A0AAD7TAC2_9TELE</name>
<gene>
    <name evidence="1" type="ORF">AAFF_G00327800</name>
</gene>
<keyword evidence="2" id="KW-1185">Reference proteome</keyword>
<evidence type="ECO:0000313" key="1">
    <source>
        <dbReference type="EMBL" id="KAJ8416902.1"/>
    </source>
</evidence>